<proteinExistence type="predicted"/>
<protein>
    <submittedName>
        <fullName evidence="1">Uncharacterized protein</fullName>
    </submittedName>
</protein>
<dbReference type="KEGG" id="csee:C10C_0736"/>
<dbReference type="AlphaFoldDB" id="A0A2R8FBS3"/>
<accession>A0A2R8FBS3</accession>
<organism evidence="1 2">
    <name type="scientific">Chlamydia serpentis</name>
    <dbReference type="NCBI Taxonomy" id="1967782"/>
    <lineage>
        <taxon>Bacteria</taxon>
        <taxon>Pseudomonadati</taxon>
        <taxon>Chlamydiota</taxon>
        <taxon>Chlamydiia</taxon>
        <taxon>Chlamydiales</taxon>
        <taxon>Chlamydiaceae</taxon>
        <taxon>Chlamydia/Chlamydophila group</taxon>
        <taxon>Chlamydia</taxon>
    </lineage>
</organism>
<name>A0A2R8FBS3_9CHLA</name>
<dbReference type="Proteomes" id="UP000244926">
    <property type="component" value="Chromosome I"/>
</dbReference>
<keyword evidence="2" id="KW-1185">Reference proteome</keyword>
<evidence type="ECO:0000313" key="1">
    <source>
        <dbReference type="EMBL" id="SPN73880.1"/>
    </source>
</evidence>
<gene>
    <name evidence="1" type="ORF">C10C_0736</name>
</gene>
<reference evidence="2" key="1">
    <citation type="submission" date="2017-11" db="EMBL/GenBank/DDBJ databases">
        <authorList>
            <person name="Seth-Smith MB H."/>
        </authorList>
    </citation>
    <scope>NUCLEOTIDE SEQUENCE [LARGE SCALE GENOMIC DNA]</scope>
</reference>
<sequence>MQKSMSILILSCQALLSIFPIAAITANHIKISKRWSDLNSQILTLKATKDHEHLVIKYNTRISKERKNLSLDNLNNSCKQLRLLSKERERLNTLNSNSLLAQSKEVWERKRALEKASQQLVWIWEQTHSDFVFTRLAHATEMDLNDIASLFSLFNPENPGTPLAFFTRWKMTKQATLLGNEIWLTHAEAISRWV</sequence>
<dbReference type="EMBL" id="LT993738">
    <property type="protein sequence ID" value="SPN73880.1"/>
    <property type="molecule type" value="Genomic_DNA"/>
</dbReference>
<dbReference type="OrthoDB" id="19061at2"/>
<evidence type="ECO:0000313" key="2">
    <source>
        <dbReference type="Proteomes" id="UP000244926"/>
    </source>
</evidence>
<dbReference type="RefSeq" id="WP_108896822.1">
    <property type="nucleotide sequence ID" value="NZ_LT993738.1"/>
</dbReference>